<feature type="region of interest" description="Disordered" evidence="1">
    <location>
        <begin position="1205"/>
        <end position="1229"/>
    </location>
</feature>
<dbReference type="PANTHER" id="PTHR11125">
    <property type="entry name" value="SUPPRESSOR OF TY 5"/>
    <property type="match status" value="1"/>
</dbReference>
<feature type="region of interest" description="Disordered" evidence="1">
    <location>
        <begin position="154"/>
        <end position="184"/>
    </location>
</feature>
<dbReference type="InterPro" id="IPR005100">
    <property type="entry name" value="NGN-domain"/>
</dbReference>
<accession>A0AAD7ID01</accession>
<evidence type="ECO:0000313" key="4">
    <source>
        <dbReference type="Proteomes" id="UP001215598"/>
    </source>
</evidence>
<dbReference type="InterPro" id="IPR039659">
    <property type="entry name" value="SPT5"/>
</dbReference>
<evidence type="ECO:0000259" key="2">
    <source>
        <dbReference type="Pfam" id="PF03439"/>
    </source>
</evidence>
<protein>
    <recommendedName>
        <fullName evidence="2">NGN domain-containing protein</fullName>
    </recommendedName>
</protein>
<feature type="domain" description="NGN" evidence="2">
    <location>
        <begin position="239"/>
        <end position="318"/>
    </location>
</feature>
<reference evidence="3" key="1">
    <citation type="submission" date="2023-03" db="EMBL/GenBank/DDBJ databases">
        <title>Massive genome expansion in bonnet fungi (Mycena s.s.) driven by repeated elements and novel gene families across ecological guilds.</title>
        <authorList>
            <consortium name="Lawrence Berkeley National Laboratory"/>
            <person name="Harder C.B."/>
            <person name="Miyauchi S."/>
            <person name="Viragh M."/>
            <person name="Kuo A."/>
            <person name="Thoen E."/>
            <person name="Andreopoulos B."/>
            <person name="Lu D."/>
            <person name="Skrede I."/>
            <person name="Drula E."/>
            <person name="Henrissat B."/>
            <person name="Morin E."/>
            <person name="Kohler A."/>
            <person name="Barry K."/>
            <person name="LaButti K."/>
            <person name="Morin E."/>
            <person name="Salamov A."/>
            <person name="Lipzen A."/>
            <person name="Mereny Z."/>
            <person name="Hegedus B."/>
            <person name="Baldrian P."/>
            <person name="Stursova M."/>
            <person name="Weitz H."/>
            <person name="Taylor A."/>
            <person name="Grigoriev I.V."/>
            <person name="Nagy L.G."/>
            <person name="Martin F."/>
            <person name="Kauserud H."/>
        </authorList>
    </citation>
    <scope>NUCLEOTIDE SEQUENCE</scope>
    <source>
        <strain evidence="3">CBHHK182m</strain>
    </source>
</reference>
<feature type="compositionally biased region" description="Basic and acidic residues" evidence="1">
    <location>
        <begin position="1"/>
        <end position="12"/>
    </location>
</feature>
<gene>
    <name evidence="3" type="ORF">B0H16DRAFT_1729018</name>
</gene>
<dbReference type="EMBL" id="JARKIB010000103">
    <property type="protein sequence ID" value="KAJ7740321.1"/>
    <property type="molecule type" value="Genomic_DNA"/>
</dbReference>
<dbReference type="PANTHER" id="PTHR11125:SF7">
    <property type="entry name" value="TRANSCRIPTION ELONGATION FACTOR SPT5"/>
    <property type="match status" value="1"/>
</dbReference>
<dbReference type="Pfam" id="PF03439">
    <property type="entry name" value="Spt5-NGN"/>
    <property type="match status" value="1"/>
</dbReference>
<dbReference type="GO" id="GO:0032044">
    <property type="term" value="C:DSIF complex"/>
    <property type="evidence" value="ECO:0007669"/>
    <property type="project" value="TreeGrafter"/>
</dbReference>
<dbReference type="Proteomes" id="UP001215598">
    <property type="component" value="Unassembled WGS sequence"/>
</dbReference>
<dbReference type="GO" id="GO:0032784">
    <property type="term" value="P:regulation of DNA-templated transcription elongation"/>
    <property type="evidence" value="ECO:0007669"/>
    <property type="project" value="InterPro"/>
</dbReference>
<evidence type="ECO:0000256" key="1">
    <source>
        <dbReference type="SAM" id="MobiDB-lite"/>
    </source>
</evidence>
<feature type="compositionally biased region" description="Acidic residues" evidence="1">
    <location>
        <begin position="173"/>
        <end position="182"/>
    </location>
</feature>
<comment type="caution">
    <text evidence="3">The sequence shown here is derived from an EMBL/GenBank/DDBJ whole genome shotgun (WGS) entry which is preliminary data.</text>
</comment>
<keyword evidence="4" id="KW-1185">Reference proteome</keyword>
<evidence type="ECO:0000313" key="3">
    <source>
        <dbReference type="EMBL" id="KAJ7740321.1"/>
    </source>
</evidence>
<proteinExistence type="predicted"/>
<dbReference type="AlphaFoldDB" id="A0AAD7ID01"/>
<feature type="region of interest" description="Disordered" evidence="1">
    <location>
        <begin position="1135"/>
        <end position="1171"/>
    </location>
</feature>
<organism evidence="3 4">
    <name type="scientific">Mycena metata</name>
    <dbReference type="NCBI Taxonomy" id="1033252"/>
    <lineage>
        <taxon>Eukaryota</taxon>
        <taxon>Fungi</taxon>
        <taxon>Dikarya</taxon>
        <taxon>Basidiomycota</taxon>
        <taxon>Agaricomycotina</taxon>
        <taxon>Agaricomycetes</taxon>
        <taxon>Agaricomycetidae</taxon>
        <taxon>Agaricales</taxon>
        <taxon>Marasmiineae</taxon>
        <taxon>Mycenaceae</taxon>
        <taxon>Mycena</taxon>
    </lineage>
</organism>
<feature type="region of interest" description="Disordered" evidence="1">
    <location>
        <begin position="1"/>
        <end position="95"/>
    </location>
</feature>
<dbReference type="GO" id="GO:0006357">
    <property type="term" value="P:regulation of transcription by RNA polymerase II"/>
    <property type="evidence" value="ECO:0007669"/>
    <property type="project" value="InterPro"/>
</dbReference>
<dbReference type="Gene3D" id="3.30.70.940">
    <property type="entry name" value="NusG, N-terminal domain"/>
    <property type="match status" value="1"/>
</dbReference>
<feature type="compositionally biased region" description="Low complexity" evidence="1">
    <location>
        <begin position="60"/>
        <end position="76"/>
    </location>
</feature>
<name>A0AAD7ID01_9AGAR</name>
<dbReference type="GO" id="GO:0006368">
    <property type="term" value="P:transcription elongation by RNA polymerase II"/>
    <property type="evidence" value="ECO:0007669"/>
    <property type="project" value="TreeGrafter"/>
</dbReference>
<dbReference type="GO" id="GO:0003729">
    <property type="term" value="F:mRNA binding"/>
    <property type="evidence" value="ECO:0007669"/>
    <property type="project" value="TreeGrafter"/>
</dbReference>
<feature type="compositionally biased region" description="Polar residues" evidence="1">
    <location>
        <begin position="19"/>
        <end position="34"/>
    </location>
</feature>
<sequence>MDAIRDWEESGARGRPALSSRSPTPGIRSSSKTPSPYRPSRTFHGGIAAARQNTTVFTNSRASSMAATPAPRARTPLFLPSDSRASSLLATPPPETTLHLEEDEEAMEMARRIPKNVAQFFDLSAIKDAAGDGEEEPETAADRAFIDDSAIDEEDAGVSEPHALHQPLPPIDDSGDESDDAQELAAALQERAETRGYRGAGALRFRNGENTLPENVPERMGQFLVEDLVNLPTVADAELYRVTMEPGREWSFLQWIATSLIPLDATASKILSAFSRPAEAGVVYIETTSRATLDWALRNQRMVRIQALVPVNERASLLWEPLGYRRGWGRIRKGRVYRGDLVLLCDPTDKTALWRQRDFKTKRFRLFRPAAHRNEVDWQEDGMSVERFSQKNVNPTDEEMEGFRHVVDHRVDFADRAPDALAVAPGDRVVVMEDFVRIRSEKYPEWNDCRAGWVVTTRMIESEWFAAVCRNYGHNSTQATVPRGSMFYIPVRYLEHHILRVPRTVELHDRVVVVDGEHTGEMGRVVGPLSGPTENENPPPITVNRCQVALAFMRGDYVEITRGPYRKHSGFIVQLGHCGVPIFESFETRGIAGDGDDDLLRENPKWTDRDYSNIIVVPSNHLKWLDPNGSPLPTASEPITIIQAADRLMTQLDRDVRDRLAKMIYTGKGFAGREVSIKGQHEGYKNDYKGRHGTVVGWHVAKRVNKNSKDWKPDFKVAQEMLIREGPFSWLDTAQVQIRLDGQINIVTVPMTSVFHRESRLPLVQALPIWWTKSVQNRPQTPPLEPDTDVVMDAPLWTQTGPEPTLTIAETIARDCERAELNGSWLANAALINKRIDVRVDVKSVAQRWLSTWSKRAWKADGQVGYIVIVKDDNVENRMLHVRLGATGGEGEAACVKPATGKNDSIATQDVRVIIVGPDFSGSREHIGKYALVVPNATHPHGDNLQVKMEGWLSTPGYFPLCSLCRSLNVQPAGAPIDPVLRLDGRNVGHAKHLHDDALSSSGWAPASLGVNTRQGARDVGHAWEVSNDALSSLGSANAILGVNTRRGDLAHLQTSDTRMRILGGAVLNSDLRDVGHAEELPNDALSSLGSANANLGHAQGVAHRALESLGSASAKLAVNTRRGAHGLKLTRHLARPGRRQQHPGEFGLGERETRRQCSAGRSSSGTRDDLDLNSRHVWHAQDVAHRTLESLASASANLGANARRGAHGLQSTRHLARPGGRSPRPSPIWARRARNSRSIFGGALLDLNPRDVGHT</sequence>
<dbReference type="InterPro" id="IPR036735">
    <property type="entry name" value="NGN_dom_sf"/>
</dbReference>